<comment type="catalytic activity">
    <reaction evidence="11">
        <text>Couples ATP hydrolysis with the unwinding of duplex DNA by translocating in the 3'-5' direction.</text>
        <dbReference type="EC" id="5.6.2.4"/>
    </reaction>
</comment>
<dbReference type="HAMAP" id="MF_00983">
    <property type="entry name" value="PriA"/>
    <property type="match status" value="1"/>
</dbReference>
<keyword evidence="9 11" id="KW-0238">DNA-binding</keyword>
<dbReference type="SUPFAM" id="SSF52540">
    <property type="entry name" value="P-loop containing nucleoside triphosphate hydrolases"/>
    <property type="match status" value="2"/>
</dbReference>
<dbReference type="PROSITE" id="PS51194">
    <property type="entry name" value="HELICASE_CTER"/>
    <property type="match status" value="1"/>
</dbReference>
<keyword evidence="4 11" id="KW-0547">Nucleotide-binding</keyword>
<accession>A0ABW5Q944</accession>
<proteinExistence type="inferred from homology"/>
<dbReference type="Gene3D" id="3.40.50.300">
    <property type="entry name" value="P-loop containing nucleotide triphosphate hydrolases"/>
    <property type="match status" value="2"/>
</dbReference>
<sequence length="803" mass="91656">MKIAKVVVDVAASPIDSALDYEIPEHFQDIVQAGIRVIVPLGPRKVMGFVVGLTNHSEFDQLKPIQEVMDYTPILTKELINLSSWLRQETLCFRISALQAMLPAVFKASYDKEVWLLDEMDSLPASLQKAAGGREVFPFNDLSEAGLTDSQVKQYIKGQLIDIKYVVKGKNRVKTYTAVKKAVDDVNILEELEHLSLNAKKQREVLTYMLHQDEPILLKELTEELNTTKGPIDSLVKKGLLTMVKQEVYRDPFETKEHQSTKPLSLTELQQKAIEPILDSINETYYQTFLLHGVTGSGKTEIYLQSIQRVLDLGKEAIVLVPEIALTPQMVSRFKARFGSDVAVLHSGLSQGEKYDEWRKIHRKEVRVVVGARSAIFAPFEHLGIIIIDEEHEQTYKQEDYPKYHAREVAKKRASDHHCPVVLGSATPTLESYARALKGVYHLLELTERVNEQAMPEVEIVDMRQELLQGNRSMFSETLTDKINERIERKEQVVLMLNRRGYSTFVMCRECGETISCDHCDISMTYHSKQHKLKCHYCNDERPMPQICPNCESDAIRFFGTGTQKVEEALNLHFPNAGIIRMDVDTTSRKGAHEKLLEKFGNGEADILLGTQMIAKGLDFENVTLVGVIAADSMLHLPDFRASEKSFQLLTQVSGRAGRHQLPGEVVIQTYTPEHYSVELASQYDYEAFFNKEMQVRRQFQYPPYYYLALINISHDNHVEAVKVANEAANIIATHTTGNCQLMGPTPSPMLRIKDRYRYQCMLKYKRREDVDQALESVLNHFQKQINKSQLQLTIDLEPYHFM</sequence>
<feature type="binding site" evidence="11">
    <location>
        <position position="551"/>
    </location>
    <ligand>
        <name>Zn(2+)</name>
        <dbReference type="ChEBI" id="CHEBI:29105"/>
        <label>1</label>
    </ligand>
</feature>
<dbReference type="SMART" id="SM00490">
    <property type="entry name" value="HELICc"/>
    <property type="match status" value="1"/>
</dbReference>
<evidence type="ECO:0000313" key="15">
    <source>
        <dbReference type="Proteomes" id="UP001597452"/>
    </source>
</evidence>
<dbReference type="InterPro" id="IPR014001">
    <property type="entry name" value="Helicase_ATP-bd"/>
</dbReference>
<dbReference type="Pfam" id="PF18319">
    <property type="entry name" value="Zn_ribbon_PriA"/>
    <property type="match status" value="1"/>
</dbReference>
<dbReference type="Pfam" id="PF17764">
    <property type="entry name" value="PriA_3primeBD"/>
    <property type="match status" value="1"/>
</dbReference>
<feature type="domain" description="Helicase ATP-binding" evidence="12">
    <location>
        <begin position="280"/>
        <end position="446"/>
    </location>
</feature>
<feature type="binding site" evidence="11">
    <location>
        <position position="538"/>
    </location>
    <ligand>
        <name>Zn(2+)</name>
        <dbReference type="ChEBI" id="CHEBI:29105"/>
        <label>2</label>
    </ligand>
</feature>
<dbReference type="GO" id="GO:0016787">
    <property type="term" value="F:hydrolase activity"/>
    <property type="evidence" value="ECO:0007669"/>
    <property type="project" value="UniProtKB-KW"/>
</dbReference>
<dbReference type="EMBL" id="JBHUMZ010000016">
    <property type="protein sequence ID" value="MFD2638220.1"/>
    <property type="molecule type" value="Genomic_DNA"/>
</dbReference>
<feature type="binding site" evidence="11">
    <location>
        <position position="508"/>
    </location>
    <ligand>
        <name>Zn(2+)</name>
        <dbReference type="ChEBI" id="CHEBI:29105"/>
        <label>1</label>
    </ligand>
</feature>
<feature type="binding site" evidence="11">
    <location>
        <position position="520"/>
    </location>
    <ligand>
        <name>Zn(2+)</name>
        <dbReference type="ChEBI" id="CHEBI:29105"/>
        <label>2</label>
    </ligand>
</feature>
<comment type="similarity">
    <text evidence="11">Belongs to the helicase family. PriA subfamily.</text>
</comment>
<feature type="binding site" evidence="11">
    <location>
        <position position="535"/>
    </location>
    <ligand>
        <name>Zn(2+)</name>
        <dbReference type="ChEBI" id="CHEBI:29105"/>
        <label>2</label>
    </ligand>
</feature>
<dbReference type="NCBIfam" id="NF004066">
    <property type="entry name" value="PRK05580.1-3"/>
    <property type="match status" value="1"/>
</dbReference>
<name>A0ABW5Q944_9BACI</name>
<dbReference type="Proteomes" id="UP001597452">
    <property type="component" value="Unassembled WGS sequence"/>
</dbReference>
<protein>
    <recommendedName>
        <fullName evidence="11">Replication restart protein PriA</fullName>
    </recommendedName>
    <alternativeName>
        <fullName evidence="11">ATP-dependent DNA helicase PriA</fullName>
        <ecNumber evidence="11">5.6.2.4</ecNumber>
    </alternativeName>
    <alternativeName>
        <fullName evidence="11">DNA 3'-5' helicase PriA</fullName>
    </alternativeName>
</protein>
<dbReference type="Pfam" id="PF00271">
    <property type="entry name" value="Helicase_C"/>
    <property type="match status" value="1"/>
</dbReference>
<dbReference type="InterPro" id="IPR005259">
    <property type="entry name" value="PriA"/>
</dbReference>
<comment type="cofactor">
    <cofactor evidence="11">
        <name>Zn(2+)</name>
        <dbReference type="ChEBI" id="CHEBI:29105"/>
    </cofactor>
    <text evidence="11">Binds 2 zinc ions per subunit.</text>
</comment>
<evidence type="ECO:0000256" key="1">
    <source>
        <dbReference type="ARBA" id="ARBA00022515"/>
    </source>
</evidence>
<keyword evidence="7 11" id="KW-0862">Zinc</keyword>
<dbReference type="InterPro" id="IPR042115">
    <property type="entry name" value="PriA_3primeBD_sf"/>
</dbReference>
<keyword evidence="10 11" id="KW-0413">Isomerase</keyword>
<dbReference type="InterPro" id="IPR041222">
    <property type="entry name" value="PriA_3primeBD"/>
</dbReference>
<dbReference type="InterPro" id="IPR040498">
    <property type="entry name" value="PriA_CRR"/>
</dbReference>
<keyword evidence="15" id="KW-1185">Reference proteome</keyword>
<dbReference type="Pfam" id="PF18074">
    <property type="entry name" value="PriA_C"/>
    <property type="match status" value="1"/>
</dbReference>
<keyword evidence="1 11" id="KW-0639">Primosome</keyword>
<dbReference type="EC" id="5.6.2.4" evidence="11"/>
<evidence type="ECO:0000259" key="13">
    <source>
        <dbReference type="PROSITE" id="PS51194"/>
    </source>
</evidence>
<feature type="binding site" evidence="11">
    <location>
        <position position="548"/>
    </location>
    <ligand>
        <name>Zn(2+)</name>
        <dbReference type="ChEBI" id="CHEBI:29105"/>
        <label>1</label>
    </ligand>
</feature>
<evidence type="ECO:0000256" key="11">
    <source>
        <dbReference type="HAMAP-Rule" id="MF_00983"/>
    </source>
</evidence>
<dbReference type="InterPro" id="IPR001650">
    <property type="entry name" value="Helicase_C-like"/>
</dbReference>
<evidence type="ECO:0000256" key="5">
    <source>
        <dbReference type="ARBA" id="ARBA00022801"/>
    </source>
</evidence>
<dbReference type="PROSITE" id="PS51192">
    <property type="entry name" value="HELICASE_ATP_BIND_1"/>
    <property type="match status" value="1"/>
</dbReference>
<dbReference type="InterPro" id="IPR041236">
    <property type="entry name" value="PriA_C"/>
</dbReference>
<dbReference type="Pfam" id="PF00270">
    <property type="entry name" value="DEAD"/>
    <property type="match status" value="1"/>
</dbReference>
<comment type="subunit">
    <text evidence="11">Component of the replication restart primosome.</text>
</comment>
<dbReference type="SMART" id="SM00487">
    <property type="entry name" value="DEXDc"/>
    <property type="match status" value="1"/>
</dbReference>
<keyword evidence="8 11" id="KW-0067">ATP-binding</keyword>
<keyword evidence="5 11" id="KW-0378">Hydrolase</keyword>
<dbReference type="NCBIfam" id="TIGR00595">
    <property type="entry name" value="priA"/>
    <property type="match status" value="1"/>
</dbReference>
<feature type="domain" description="Helicase C-terminal" evidence="13">
    <location>
        <begin position="543"/>
        <end position="711"/>
    </location>
</feature>
<dbReference type="Gene3D" id="3.40.1440.60">
    <property type="entry name" value="PriA, 3(prime) DNA-binding domain"/>
    <property type="match status" value="1"/>
</dbReference>
<evidence type="ECO:0000256" key="9">
    <source>
        <dbReference type="ARBA" id="ARBA00023125"/>
    </source>
</evidence>
<keyword evidence="3 11" id="KW-0479">Metal-binding</keyword>
<comment type="function">
    <text evidence="11">Initiates the restart of stalled replication forks, which reloads the replicative helicase on sites other than the origin of replication. Recognizes and binds to abandoned replication forks and remodels them to uncover a helicase loading site. Promotes assembly of the primosome at these replication forks.</text>
</comment>
<comment type="catalytic activity">
    <reaction evidence="11">
        <text>ATP + H2O = ADP + phosphate + H(+)</text>
        <dbReference type="Rhea" id="RHEA:13065"/>
        <dbReference type="ChEBI" id="CHEBI:15377"/>
        <dbReference type="ChEBI" id="CHEBI:15378"/>
        <dbReference type="ChEBI" id="CHEBI:30616"/>
        <dbReference type="ChEBI" id="CHEBI:43474"/>
        <dbReference type="ChEBI" id="CHEBI:456216"/>
        <dbReference type="EC" id="5.6.2.4"/>
    </reaction>
</comment>
<dbReference type="RefSeq" id="WP_377327859.1">
    <property type="nucleotide sequence ID" value="NZ_JBHUMZ010000016.1"/>
</dbReference>
<evidence type="ECO:0000313" key="14">
    <source>
        <dbReference type="EMBL" id="MFD2638220.1"/>
    </source>
</evidence>
<evidence type="ECO:0000256" key="6">
    <source>
        <dbReference type="ARBA" id="ARBA00022806"/>
    </source>
</evidence>
<comment type="caution">
    <text evidence="14">The sequence shown here is derived from an EMBL/GenBank/DDBJ whole genome shotgun (WGS) entry which is preliminary data.</text>
</comment>
<dbReference type="InterPro" id="IPR011545">
    <property type="entry name" value="DEAD/DEAH_box_helicase_dom"/>
</dbReference>
<evidence type="ECO:0000256" key="3">
    <source>
        <dbReference type="ARBA" id="ARBA00022723"/>
    </source>
</evidence>
<feature type="binding site" evidence="11">
    <location>
        <position position="511"/>
    </location>
    <ligand>
        <name>Zn(2+)</name>
        <dbReference type="ChEBI" id="CHEBI:29105"/>
        <label>1</label>
    </ligand>
</feature>
<evidence type="ECO:0000256" key="10">
    <source>
        <dbReference type="ARBA" id="ARBA00023235"/>
    </source>
</evidence>
<organism evidence="14 15">
    <name type="scientific">Piscibacillus salipiscarius</name>
    <dbReference type="NCBI Taxonomy" id="299480"/>
    <lineage>
        <taxon>Bacteria</taxon>
        <taxon>Bacillati</taxon>
        <taxon>Bacillota</taxon>
        <taxon>Bacilli</taxon>
        <taxon>Bacillales</taxon>
        <taxon>Bacillaceae</taxon>
        <taxon>Piscibacillus</taxon>
    </lineage>
</organism>
<dbReference type="PANTHER" id="PTHR30580">
    <property type="entry name" value="PRIMOSOMAL PROTEIN N"/>
    <property type="match status" value="1"/>
</dbReference>
<evidence type="ECO:0000259" key="12">
    <source>
        <dbReference type="PROSITE" id="PS51192"/>
    </source>
</evidence>
<dbReference type="CDD" id="cd17929">
    <property type="entry name" value="DEXHc_priA"/>
    <property type="match status" value="1"/>
</dbReference>
<evidence type="ECO:0000256" key="8">
    <source>
        <dbReference type="ARBA" id="ARBA00022840"/>
    </source>
</evidence>
<evidence type="ECO:0000256" key="7">
    <source>
        <dbReference type="ARBA" id="ARBA00022833"/>
    </source>
</evidence>
<keyword evidence="6 11" id="KW-0347">Helicase</keyword>
<dbReference type="PANTHER" id="PTHR30580:SF0">
    <property type="entry name" value="PRIMOSOMAL PROTEIN N"/>
    <property type="match status" value="1"/>
</dbReference>
<evidence type="ECO:0000256" key="4">
    <source>
        <dbReference type="ARBA" id="ARBA00022741"/>
    </source>
</evidence>
<feature type="binding site" evidence="11">
    <location>
        <position position="517"/>
    </location>
    <ligand>
        <name>Zn(2+)</name>
        <dbReference type="ChEBI" id="CHEBI:29105"/>
        <label>2</label>
    </ligand>
</feature>
<keyword evidence="2 11" id="KW-0235">DNA replication</keyword>
<gene>
    <name evidence="11 14" type="primary">priA</name>
    <name evidence="14" type="ORF">ACFSW4_05045</name>
</gene>
<evidence type="ECO:0000256" key="2">
    <source>
        <dbReference type="ARBA" id="ARBA00022705"/>
    </source>
</evidence>
<reference evidence="15" key="1">
    <citation type="journal article" date="2019" name="Int. J. Syst. Evol. Microbiol.">
        <title>The Global Catalogue of Microorganisms (GCM) 10K type strain sequencing project: providing services to taxonomists for standard genome sequencing and annotation.</title>
        <authorList>
            <consortium name="The Broad Institute Genomics Platform"/>
            <consortium name="The Broad Institute Genome Sequencing Center for Infectious Disease"/>
            <person name="Wu L."/>
            <person name="Ma J."/>
        </authorList>
    </citation>
    <scope>NUCLEOTIDE SEQUENCE [LARGE SCALE GENOMIC DNA]</scope>
    <source>
        <strain evidence="15">TISTR 1571</strain>
    </source>
</reference>
<dbReference type="InterPro" id="IPR027417">
    <property type="entry name" value="P-loop_NTPase"/>
</dbReference>
<dbReference type="CDD" id="cd18804">
    <property type="entry name" value="SF2_C_priA"/>
    <property type="match status" value="1"/>
</dbReference>